<evidence type="ECO:0000313" key="3">
    <source>
        <dbReference type="EMBL" id="HIX49722.1"/>
    </source>
</evidence>
<feature type="transmembrane region" description="Helical" evidence="2">
    <location>
        <begin position="81"/>
        <end position="104"/>
    </location>
</feature>
<name>A0A9D1VZU1_9FIRM</name>
<sequence length="228" mass="25131">MVHISETILRWLEETAAACGDGVLLALLAAPPLLFLLAFVLRLGIPRLRALPLRPLHAAADVCLLLYLCLCLLHPQLRPRLYAAAALILLEKLALCALLTLLRLPGRKKKRSPRPAAPPLQAEPAASPLQPPPPPPPPAEGLPAKVLCCEEREERETEVEKDVRLGHIFGVLERLKQLPLSPGDRLEAEKAQQLLTAYRAKRTLCAKEAETLNDILAALLKMMAKYQY</sequence>
<feature type="compositionally biased region" description="Low complexity" evidence="1">
    <location>
        <begin position="119"/>
        <end position="128"/>
    </location>
</feature>
<gene>
    <name evidence="3" type="ORF">H9851_00360</name>
</gene>
<evidence type="ECO:0000313" key="4">
    <source>
        <dbReference type="Proteomes" id="UP000886847"/>
    </source>
</evidence>
<dbReference type="AlphaFoldDB" id="A0A9D1VZU1"/>
<keyword evidence="2" id="KW-0472">Membrane</keyword>
<comment type="caution">
    <text evidence="3">The sequence shown here is derived from an EMBL/GenBank/DDBJ whole genome shotgun (WGS) entry which is preliminary data.</text>
</comment>
<protein>
    <submittedName>
        <fullName evidence="3">Uncharacterized protein</fullName>
    </submittedName>
</protein>
<accession>A0A9D1VZU1</accession>
<feature type="region of interest" description="Disordered" evidence="1">
    <location>
        <begin position="108"/>
        <end position="143"/>
    </location>
</feature>
<feature type="transmembrane region" description="Helical" evidence="2">
    <location>
        <begin position="23"/>
        <end position="44"/>
    </location>
</feature>
<feature type="compositionally biased region" description="Pro residues" evidence="1">
    <location>
        <begin position="129"/>
        <end position="140"/>
    </location>
</feature>
<dbReference type="EMBL" id="DXEW01000003">
    <property type="protein sequence ID" value="HIX49722.1"/>
    <property type="molecule type" value="Genomic_DNA"/>
</dbReference>
<organism evidence="3 4">
    <name type="scientific">Candidatus Borkfalkia faecavium</name>
    <dbReference type="NCBI Taxonomy" id="2838508"/>
    <lineage>
        <taxon>Bacteria</taxon>
        <taxon>Bacillati</taxon>
        <taxon>Bacillota</taxon>
        <taxon>Clostridia</taxon>
        <taxon>Christensenellales</taxon>
        <taxon>Christensenellaceae</taxon>
        <taxon>Candidatus Borkfalkia</taxon>
    </lineage>
</organism>
<evidence type="ECO:0000256" key="1">
    <source>
        <dbReference type="SAM" id="MobiDB-lite"/>
    </source>
</evidence>
<keyword evidence="2" id="KW-1133">Transmembrane helix</keyword>
<dbReference type="Proteomes" id="UP000886847">
    <property type="component" value="Unassembled WGS sequence"/>
</dbReference>
<reference evidence="3" key="1">
    <citation type="journal article" date="2021" name="PeerJ">
        <title>Extensive microbial diversity within the chicken gut microbiome revealed by metagenomics and culture.</title>
        <authorList>
            <person name="Gilroy R."/>
            <person name="Ravi A."/>
            <person name="Getino M."/>
            <person name="Pursley I."/>
            <person name="Horton D.L."/>
            <person name="Alikhan N.F."/>
            <person name="Baker D."/>
            <person name="Gharbi K."/>
            <person name="Hall N."/>
            <person name="Watson M."/>
            <person name="Adriaenssens E.M."/>
            <person name="Foster-Nyarko E."/>
            <person name="Jarju S."/>
            <person name="Secka A."/>
            <person name="Antonio M."/>
            <person name="Oren A."/>
            <person name="Chaudhuri R.R."/>
            <person name="La Ragione R."/>
            <person name="Hildebrand F."/>
            <person name="Pallen M.J."/>
        </authorList>
    </citation>
    <scope>NUCLEOTIDE SEQUENCE</scope>
    <source>
        <strain evidence="3">2189</strain>
    </source>
</reference>
<reference evidence="3" key="2">
    <citation type="submission" date="2021-04" db="EMBL/GenBank/DDBJ databases">
        <authorList>
            <person name="Gilroy R."/>
        </authorList>
    </citation>
    <scope>NUCLEOTIDE SEQUENCE</scope>
    <source>
        <strain evidence="3">2189</strain>
    </source>
</reference>
<proteinExistence type="predicted"/>
<keyword evidence="2" id="KW-0812">Transmembrane</keyword>
<evidence type="ECO:0000256" key="2">
    <source>
        <dbReference type="SAM" id="Phobius"/>
    </source>
</evidence>